<accession>Q7NLA4</accession>
<proteinExistence type="predicted"/>
<dbReference type="InterPro" id="IPR025474">
    <property type="entry name" value="DUF4325"/>
</dbReference>
<dbReference type="Proteomes" id="UP000000557">
    <property type="component" value="Chromosome"/>
</dbReference>
<dbReference type="OrthoDB" id="7032971at2"/>
<protein>
    <submittedName>
        <fullName evidence="2">Glr1222 protein</fullName>
    </submittedName>
</protein>
<reference evidence="2 3" key="2">
    <citation type="journal article" date="2003" name="DNA Res.">
        <title>Complete genome structure of Gloeobacter violaceus PCC 7421, a cyanobacterium that lacks thylakoids (supplement).</title>
        <authorList>
            <person name="Nakamura Y."/>
            <person name="Kaneko T."/>
            <person name="Sato S."/>
            <person name="Mimuro M."/>
            <person name="Miyashita H."/>
            <person name="Tsuchiya T."/>
            <person name="Sasamoto S."/>
            <person name="Watanabe A."/>
            <person name="Kawashima K."/>
            <person name="Kishida Y."/>
            <person name="Kiyokawa C."/>
            <person name="Kohara M."/>
            <person name="Matsumoto M."/>
            <person name="Matsuno A."/>
            <person name="Nakazaki N."/>
            <person name="Shimpo S."/>
            <person name="Takeuchi C."/>
            <person name="Yamada M."/>
            <person name="Tabata S."/>
        </authorList>
    </citation>
    <scope>NUCLEOTIDE SEQUENCE [LARGE SCALE GENOMIC DNA]</scope>
    <source>
        <strain evidence="3">ATCC 29082 / PCC 7421</strain>
    </source>
</reference>
<evidence type="ECO:0000259" key="1">
    <source>
        <dbReference type="Pfam" id="PF14213"/>
    </source>
</evidence>
<dbReference type="HOGENOM" id="CLU_155221_2_0_3"/>
<evidence type="ECO:0000313" key="3">
    <source>
        <dbReference type="Proteomes" id="UP000000557"/>
    </source>
</evidence>
<dbReference type="AlphaFoldDB" id="Q7NLA4"/>
<organism evidence="2 3">
    <name type="scientific">Gloeobacter violaceus (strain ATCC 29082 / PCC 7421)</name>
    <dbReference type="NCBI Taxonomy" id="251221"/>
    <lineage>
        <taxon>Bacteria</taxon>
        <taxon>Bacillati</taxon>
        <taxon>Cyanobacteriota</taxon>
        <taxon>Cyanophyceae</taxon>
        <taxon>Gloeobacterales</taxon>
        <taxon>Gloeobacteraceae</taxon>
        <taxon>Gloeobacter</taxon>
    </lineage>
</organism>
<dbReference type="EnsemblBacteria" id="BAC89163">
    <property type="protein sequence ID" value="BAC89163"/>
    <property type="gene ID" value="BAC89163"/>
</dbReference>
<dbReference type="Pfam" id="PF14213">
    <property type="entry name" value="DUF4325"/>
    <property type="match status" value="1"/>
</dbReference>
<dbReference type="eggNOG" id="ENOG503313K">
    <property type="taxonomic scope" value="Bacteria"/>
</dbReference>
<evidence type="ECO:0000313" key="2">
    <source>
        <dbReference type="EMBL" id="BAC89163.1"/>
    </source>
</evidence>
<feature type="domain" description="DUF4325" evidence="1">
    <location>
        <begin position="5"/>
        <end position="64"/>
    </location>
</feature>
<dbReference type="KEGG" id="gvi:glr1222"/>
<dbReference type="InParanoid" id="Q7NLA4"/>
<dbReference type="EMBL" id="BA000045">
    <property type="protein sequence ID" value="BAC89163.1"/>
    <property type="molecule type" value="Genomic_DNA"/>
</dbReference>
<name>Q7NLA4_GLOVI</name>
<sequence length="102" mass="11392">MTPDAGQVVYEKIYPQLQAGRQVELDFDRVEIFASPFFNYAVGQLLGSIKPEALDRLLIVQNLGAAGKTALARVLENARQYYSDEHVREAHDRVLSEQAATV</sequence>
<keyword evidence="3" id="KW-1185">Reference proteome</keyword>
<reference evidence="2 3" key="1">
    <citation type="journal article" date="2003" name="DNA Res.">
        <title>Complete genome structure of Gloeobacter violaceus PCC 7421, a cyanobacterium that lacks thylakoids.</title>
        <authorList>
            <person name="Nakamura Y."/>
            <person name="Kaneko T."/>
            <person name="Sato S."/>
            <person name="Mimuro M."/>
            <person name="Miyashita H."/>
            <person name="Tsuchiya T."/>
            <person name="Sasamoto S."/>
            <person name="Watanabe A."/>
            <person name="Kawashima K."/>
            <person name="Kishida Y."/>
            <person name="Kiyokawa C."/>
            <person name="Kohara M."/>
            <person name="Matsumoto M."/>
            <person name="Matsuno A."/>
            <person name="Nakazaki N."/>
            <person name="Shimpo S."/>
            <person name="Takeuchi C."/>
            <person name="Yamada M."/>
            <person name="Tabata S."/>
        </authorList>
    </citation>
    <scope>NUCLEOTIDE SEQUENCE [LARGE SCALE GENOMIC DNA]</scope>
    <source>
        <strain evidence="3">ATCC 29082 / PCC 7421</strain>
    </source>
</reference>
<gene>
    <name evidence="2" type="ordered locus">glr1222</name>
</gene>